<feature type="region of interest" description="Disordered" evidence="6">
    <location>
        <begin position="268"/>
        <end position="299"/>
    </location>
</feature>
<gene>
    <name evidence="9" type="ORF">H257_11591</name>
</gene>
<dbReference type="RefSeq" id="XP_009836880.1">
    <property type="nucleotide sequence ID" value="XM_009838578.1"/>
</dbReference>
<dbReference type="InterPro" id="IPR020529">
    <property type="entry name" value="ORC6_met/pln"/>
</dbReference>
<dbReference type="GO" id="GO:0006270">
    <property type="term" value="P:DNA replication initiation"/>
    <property type="evidence" value="ECO:0007669"/>
    <property type="project" value="TreeGrafter"/>
</dbReference>
<dbReference type="Pfam" id="PF21913">
    <property type="entry name" value="ORC6_2nd"/>
    <property type="match status" value="1"/>
</dbReference>
<dbReference type="EMBL" id="KI913148">
    <property type="protein sequence ID" value="ETV73454.1"/>
    <property type="molecule type" value="Genomic_DNA"/>
</dbReference>
<evidence type="ECO:0000259" key="8">
    <source>
        <dbReference type="Pfam" id="PF21913"/>
    </source>
</evidence>
<evidence type="ECO:0000256" key="6">
    <source>
        <dbReference type="SAM" id="MobiDB-lite"/>
    </source>
</evidence>
<dbReference type="CDD" id="cd11583">
    <property type="entry name" value="Orc6_mid"/>
    <property type="match status" value="1"/>
</dbReference>
<protein>
    <submittedName>
        <fullName evidence="9">Uncharacterized protein</fullName>
    </submittedName>
</protein>
<comment type="similarity">
    <text evidence="2">Belongs to the ORC6 family.</text>
</comment>
<dbReference type="GeneID" id="20813587"/>
<evidence type="ECO:0000256" key="1">
    <source>
        <dbReference type="ARBA" id="ARBA00004123"/>
    </source>
</evidence>
<dbReference type="STRING" id="112090.W4G315"/>
<proteinExistence type="inferred from homology"/>
<sequence>MDLQALAEKHGGISAAVVGKAQELHRLLDLKLQGGGNAVPMLDRPAACLELACEVLQEPFDSRKLYMLSGGTSLGKHKQCVRNISGILRLQTTTTITTASLCVKFGCPGLKDYVASVHDEYKHRMMAKLTATQQRYVDVTRPLFPAAVFYTCAQKASYRVDKNQLLQLTMSQPKEFGSVVSSIEALCQHALTKFVPAATACALGRKRKRNEVDASTQDAVDKENNSKDASNAVSNTRSLDQIKKLIQQHAAAAAQSAIRKDLKHGVSSCISPSIETPRPTRTQQPPTSPVQASTAPSSAYADWKMNILSKRMQNADTTT</sequence>
<dbReference type="OrthoDB" id="5552484at2759"/>
<keyword evidence="5" id="KW-0539">Nucleus</keyword>
<evidence type="ECO:0000256" key="4">
    <source>
        <dbReference type="ARBA" id="ARBA00023125"/>
    </source>
</evidence>
<evidence type="ECO:0000259" key="7">
    <source>
        <dbReference type="Pfam" id="PF05460"/>
    </source>
</evidence>
<feature type="domain" description="ORC6 first cyclin-like" evidence="7">
    <location>
        <begin position="3"/>
        <end position="70"/>
    </location>
</feature>
<feature type="domain" description="ORC6 second cyclin-like" evidence="8">
    <location>
        <begin position="96"/>
        <end position="185"/>
    </location>
</feature>
<evidence type="ECO:0000256" key="5">
    <source>
        <dbReference type="ARBA" id="ARBA00023242"/>
    </source>
</evidence>
<dbReference type="AlphaFoldDB" id="W4G315"/>
<dbReference type="GO" id="GO:0003677">
    <property type="term" value="F:DNA binding"/>
    <property type="evidence" value="ECO:0007669"/>
    <property type="project" value="UniProtKB-KW"/>
</dbReference>
<feature type="compositionally biased region" description="Low complexity" evidence="6">
    <location>
        <begin position="276"/>
        <end position="285"/>
    </location>
</feature>
<dbReference type="Gene3D" id="1.10.472.10">
    <property type="entry name" value="Cyclin-like"/>
    <property type="match status" value="1"/>
</dbReference>
<keyword evidence="3" id="KW-0235">DNA replication</keyword>
<dbReference type="PANTHER" id="PTHR13394:SF0">
    <property type="entry name" value="ORIGIN RECOGNITION COMPLEX SUBUNIT 6"/>
    <property type="match status" value="1"/>
</dbReference>
<dbReference type="Pfam" id="PF05460">
    <property type="entry name" value="ORC6"/>
    <property type="match status" value="1"/>
</dbReference>
<comment type="subcellular location">
    <subcellularLocation>
        <location evidence="1">Nucleus</location>
    </subcellularLocation>
</comment>
<organism evidence="9">
    <name type="scientific">Aphanomyces astaci</name>
    <name type="common">Crayfish plague agent</name>
    <dbReference type="NCBI Taxonomy" id="112090"/>
    <lineage>
        <taxon>Eukaryota</taxon>
        <taxon>Sar</taxon>
        <taxon>Stramenopiles</taxon>
        <taxon>Oomycota</taxon>
        <taxon>Saprolegniomycetes</taxon>
        <taxon>Saprolegniales</taxon>
        <taxon>Verrucalvaceae</taxon>
        <taxon>Aphanomyces</taxon>
    </lineage>
</organism>
<dbReference type="InterPro" id="IPR054113">
    <property type="entry name" value="ORC6_cyclin-like_2nd"/>
</dbReference>
<feature type="region of interest" description="Disordered" evidence="6">
    <location>
        <begin position="206"/>
        <end position="234"/>
    </location>
</feature>
<reference evidence="9" key="1">
    <citation type="submission" date="2013-12" db="EMBL/GenBank/DDBJ databases">
        <title>The Genome Sequence of Aphanomyces astaci APO3.</title>
        <authorList>
            <consortium name="The Broad Institute Genomics Platform"/>
            <person name="Russ C."/>
            <person name="Tyler B."/>
            <person name="van West P."/>
            <person name="Dieguez-Uribeondo J."/>
            <person name="Young S.K."/>
            <person name="Zeng Q."/>
            <person name="Gargeya S."/>
            <person name="Fitzgerald M."/>
            <person name="Abouelleil A."/>
            <person name="Alvarado L."/>
            <person name="Chapman S.B."/>
            <person name="Gainer-Dewar J."/>
            <person name="Goldberg J."/>
            <person name="Griggs A."/>
            <person name="Gujja S."/>
            <person name="Hansen M."/>
            <person name="Howarth C."/>
            <person name="Imamovic A."/>
            <person name="Ireland A."/>
            <person name="Larimer J."/>
            <person name="McCowan C."/>
            <person name="Murphy C."/>
            <person name="Pearson M."/>
            <person name="Poon T.W."/>
            <person name="Priest M."/>
            <person name="Roberts A."/>
            <person name="Saif S."/>
            <person name="Shea T."/>
            <person name="Sykes S."/>
            <person name="Wortman J."/>
            <person name="Nusbaum C."/>
            <person name="Birren B."/>
        </authorList>
    </citation>
    <scope>NUCLEOTIDE SEQUENCE [LARGE SCALE GENOMIC DNA]</scope>
    <source>
        <strain evidence="9">APO3</strain>
    </source>
</reference>
<keyword evidence="4" id="KW-0238">DNA-binding</keyword>
<evidence type="ECO:0000256" key="3">
    <source>
        <dbReference type="ARBA" id="ARBA00022705"/>
    </source>
</evidence>
<dbReference type="GO" id="GO:0005664">
    <property type="term" value="C:nuclear origin of replication recognition complex"/>
    <property type="evidence" value="ECO:0007669"/>
    <property type="project" value="InterPro"/>
</dbReference>
<name>W4G315_APHAT</name>
<dbReference type="VEuPathDB" id="FungiDB:H257_11591"/>
<evidence type="ECO:0000256" key="2">
    <source>
        <dbReference type="ARBA" id="ARBA00010840"/>
    </source>
</evidence>
<dbReference type="PANTHER" id="PTHR13394">
    <property type="entry name" value="ORIGIN RECOGNITION COMPLEX SUBUNIT 6"/>
    <property type="match status" value="1"/>
</dbReference>
<dbReference type="InterPro" id="IPR008721">
    <property type="entry name" value="ORC6_cyclin_first"/>
</dbReference>
<evidence type="ECO:0000313" key="9">
    <source>
        <dbReference type="EMBL" id="ETV73454.1"/>
    </source>
</evidence>
<accession>W4G315</accession>